<evidence type="ECO:0000313" key="1">
    <source>
        <dbReference type="EMBL" id="RXG32287.1"/>
    </source>
</evidence>
<dbReference type="EMBL" id="QOVL01000004">
    <property type="protein sequence ID" value="RXG32287.1"/>
    <property type="molecule type" value="Genomic_DNA"/>
</dbReference>
<protein>
    <submittedName>
        <fullName evidence="1">Uncharacterized protein</fullName>
    </submittedName>
</protein>
<organism evidence="1 2">
    <name type="scientific">Leeuwenhoekiella marinoflava</name>
    <dbReference type="NCBI Taxonomy" id="988"/>
    <lineage>
        <taxon>Bacteria</taxon>
        <taxon>Pseudomonadati</taxon>
        <taxon>Bacteroidota</taxon>
        <taxon>Flavobacteriia</taxon>
        <taxon>Flavobacteriales</taxon>
        <taxon>Flavobacteriaceae</taxon>
        <taxon>Leeuwenhoekiella</taxon>
    </lineage>
</organism>
<evidence type="ECO:0000313" key="2">
    <source>
        <dbReference type="Proteomes" id="UP000290608"/>
    </source>
</evidence>
<accession>A0A4Q0PP32</accession>
<comment type="caution">
    <text evidence="1">The sequence shown here is derived from an EMBL/GenBank/DDBJ whole genome shotgun (WGS) entry which is preliminary data.</text>
</comment>
<gene>
    <name evidence="1" type="ORF">DSL99_1093</name>
</gene>
<dbReference type="AlphaFoldDB" id="A0A4Q0PP32"/>
<dbReference type="Proteomes" id="UP000290608">
    <property type="component" value="Unassembled WGS sequence"/>
</dbReference>
<dbReference type="STRING" id="1122159.SAMN02745246_01066"/>
<sequence length="826" mass="94780">MLVTFKALLASKLDISHLEAAEAQAFLEVLELFHVQEGLAYNATKANVQDKQLAADFTETVAQLVYYHPSIYANEEEGFEFVASWHPLITKGFYPDAKSAAKLVDFLYFGLAFLQSATVSDALRTRVFEVLSILVHRKSHASAPVTRFLMHRALDMRDYLSAHFIMEYCLKYELLAGTYFVADETGLLQEYPFRISDTFVAHFYKGKWELLVESLHQVLPVGQVAKPGIYDVLKPWISENLANFYAENRKWVTAAHQMLVERVLFVEDESFDYINLRTAEGEYPLVTALNDKEWDESDVILFSLKGENITLKQTETGFYRLQDWLLADKGTNFNRPVFNDYGKIAFQVNSAKELPVRSILLWFVMSDATSSTLSKITFFNDVFSCLLTGWDAKQLPVMSHKGEDFPVTGVYVLRDLFETRTQLENWIPSFQPSGLADPLNQFLILCFYDARFQLNELLSDESKEALYNYLITLAHSARESKPYLRETGVQLIVETLIVLYKDTPKVGRVNEISALKNLHPSIIKTCEQYAKSYYVNTETPLEPQFIQSWYLSLNDYYYSSGKELVWVAEVLKNQGERLAQYFNEVKAQEILANEVLFRLLTFLKRSTKNSKKYPGLEKIASEITTHLSDLLQHLKHRILFKNTVETFHSYLTGHEINLYHQMQLEPVIMPFYRYYFEQGDTRNVAESQNTNRVTPLVTLAIKLSDVVLEQVITDLENFKESRIDSVVYRTFLEKNLTDIQSLLAKNTPLAMQFYQALYLIIIDVEAGPDGTYKAYGNLVRSVFVQFLKGTAMAQTYGQGLQMMAESGAYSENLTETLLQVVTDLKA</sequence>
<reference evidence="1 2" key="1">
    <citation type="submission" date="2018-07" db="EMBL/GenBank/DDBJ databases">
        <title>Leeuwenhoekiella genomics.</title>
        <authorList>
            <person name="Tahon G."/>
            <person name="Willems A."/>
        </authorList>
    </citation>
    <scope>NUCLEOTIDE SEQUENCE [LARGE SCALE GENOMIC DNA]</scope>
    <source>
        <strain evidence="1 2">LMG 1345</strain>
    </source>
</reference>
<proteinExistence type="predicted"/>
<name>A0A4Q0PP32_9FLAO</name>